<name>A0A395I102_ASPHC</name>
<evidence type="ECO:0000256" key="1">
    <source>
        <dbReference type="SAM" id="MobiDB-lite"/>
    </source>
</evidence>
<dbReference type="RefSeq" id="XP_025552894.1">
    <property type="nucleotide sequence ID" value="XM_025698856.1"/>
</dbReference>
<dbReference type="AlphaFoldDB" id="A0A395I102"/>
<dbReference type="GeneID" id="37203145"/>
<dbReference type="Proteomes" id="UP000248961">
    <property type="component" value="Unassembled WGS sequence"/>
</dbReference>
<keyword evidence="3" id="KW-1185">Reference proteome</keyword>
<feature type="compositionally biased region" description="Acidic residues" evidence="1">
    <location>
        <begin position="1"/>
        <end position="11"/>
    </location>
</feature>
<feature type="region of interest" description="Disordered" evidence="1">
    <location>
        <begin position="1"/>
        <end position="23"/>
    </location>
</feature>
<organism evidence="2 3">
    <name type="scientific">Aspergillus homomorphus (strain CBS 101889)</name>
    <dbReference type="NCBI Taxonomy" id="1450537"/>
    <lineage>
        <taxon>Eukaryota</taxon>
        <taxon>Fungi</taxon>
        <taxon>Dikarya</taxon>
        <taxon>Ascomycota</taxon>
        <taxon>Pezizomycotina</taxon>
        <taxon>Eurotiomycetes</taxon>
        <taxon>Eurotiomycetidae</taxon>
        <taxon>Eurotiales</taxon>
        <taxon>Aspergillaceae</taxon>
        <taxon>Aspergillus</taxon>
        <taxon>Aspergillus subgen. Circumdati</taxon>
    </lineage>
</organism>
<accession>A0A395I102</accession>
<protein>
    <submittedName>
        <fullName evidence="2">Uncharacterized protein</fullName>
    </submittedName>
</protein>
<evidence type="ECO:0000313" key="3">
    <source>
        <dbReference type="Proteomes" id="UP000248961"/>
    </source>
</evidence>
<dbReference type="EMBL" id="KZ824277">
    <property type="protein sequence ID" value="RAL13740.1"/>
    <property type="molecule type" value="Genomic_DNA"/>
</dbReference>
<gene>
    <name evidence="2" type="ORF">BO97DRAFT_449071</name>
</gene>
<proteinExistence type="predicted"/>
<feature type="compositionally biased region" description="Basic and acidic residues" evidence="1">
    <location>
        <begin position="98"/>
        <end position="107"/>
    </location>
</feature>
<dbReference type="VEuPathDB" id="FungiDB:BO97DRAFT_449071"/>
<reference evidence="2 3" key="1">
    <citation type="submission" date="2018-02" db="EMBL/GenBank/DDBJ databases">
        <title>The genomes of Aspergillus section Nigri reveals drivers in fungal speciation.</title>
        <authorList>
            <consortium name="DOE Joint Genome Institute"/>
            <person name="Vesth T.C."/>
            <person name="Nybo J."/>
            <person name="Theobald S."/>
            <person name="Brandl J."/>
            <person name="Frisvad J.C."/>
            <person name="Nielsen K.F."/>
            <person name="Lyhne E.K."/>
            <person name="Kogle M.E."/>
            <person name="Kuo A."/>
            <person name="Riley R."/>
            <person name="Clum A."/>
            <person name="Nolan M."/>
            <person name="Lipzen A."/>
            <person name="Salamov A."/>
            <person name="Henrissat B."/>
            <person name="Wiebenga A."/>
            <person name="De vries R.P."/>
            <person name="Grigoriev I.V."/>
            <person name="Mortensen U.H."/>
            <person name="Andersen M.R."/>
            <person name="Baker S.E."/>
        </authorList>
    </citation>
    <scope>NUCLEOTIDE SEQUENCE [LARGE SCALE GENOMIC DNA]</scope>
    <source>
        <strain evidence="2 3">CBS 101889</strain>
    </source>
</reference>
<evidence type="ECO:0000313" key="2">
    <source>
        <dbReference type="EMBL" id="RAL13740.1"/>
    </source>
</evidence>
<feature type="region of interest" description="Disordered" evidence="1">
    <location>
        <begin position="85"/>
        <end position="130"/>
    </location>
</feature>
<sequence>MDKSDEPDDETDGKFNDPEDEDQGYPLGFAGIHICAMKYTWGIVLGSELSELAAREIVFTRGQSPSLLVYKVYKDPEIETLYEPLPEKRSYSTKRRKYDPPSKRPWNEEQEPPMHAIQVNTLDSRGEAPG</sequence>